<dbReference type="PANTHER" id="PTHR13947:SF37">
    <property type="entry name" value="LD18367P"/>
    <property type="match status" value="1"/>
</dbReference>
<dbReference type="Gene3D" id="3.40.630.30">
    <property type="match status" value="1"/>
</dbReference>
<dbReference type="GO" id="GO:0005840">
    <property type="term" value="C:ribosome"/>
    <property type="evidence" value="ECO:0007669"/>
    <property type="project" value="UniProtKB-KW"/>
</dbReference>
<accession>A0A7W3IQV8</accession>
<dbReference type="RefSeq" id="WP_182559166.1">
    <property type="nucleotide sequence ID" value="NZ_JACGWT010000002.1"/>
</dbReference>
<reference evidence="3 4" key="1">
    <citation type="submission" date="2020-07" db="EMBL/GenBank/DDBJ databases">
        <title>Sequencing the genomes of 1000 actinobacteria strains.</title>
        <authorList>
            <person name="Klenk H.-P."/>
        </authorList>
    </citation>
    <scope>NUCLEOTIDE SEQUENCE [LARGE SCALE GENOMIC DNA]</scope>
    <source>
        <strain evidence="3 4">DSM 100723</strain>
    </source>
</reference>
<keyword evidence="3" id="KW-0687">Ribonucleoprotein</keyword>
<dbReference type="InterPro" id="IPR016181">
    <property type="entry name" value="Acyl_CoA_acyltransferase"/>
</dbReference>
<dbReference type="Pfam" id="PF00583">
    <property type="entry name" value="Acetyltransf_1"/>
    <property type="match status" value="1"/>
</dbReference>
<dbReference type="SUPFAM" id="SSF55729">
    <property type="entry name" value="Acyl-CoA N-acyltransferases (Nat)"/>
    <property type="match status" value="1"/>
</dbReference>
<dbReference type="InterPro" id="IPR000182">
    <property type="entry name" value="GNAT_dom"/>
</dbReference>
<keyword evidence="1" id="KW-0808">Transferase</keyword>
<dbReference type="PANTHER" id="PTHR13947">
    <property type="entry name" value="GNAT FAMILY N-ACETYLTRANSFERASE"/>
    <property type="match status" value="1"/>
</dbReference>
<evidence type="ECO:0000313" key="3">
    <source>
        <dbReference type="EMBL" id="MBA8793565.1"/>
    </source>
</evidence>
<dbReference type="AlphaFoldDB" id="A0A7W3IQV8"/>
<dbReference type="PROSITE" id="PS51186">
    <property type="entry name" value="GNAT"/>
    <property type="match status" value="1"/>
</dbReference>
<evidence type="ECO:0000313" key="4">
    <source>
        <dbReference type="Proteomes" id="UP000523079"/>
    </source>
</evidence>
<evidence type="ECO:0000259" key="2">
    <source>
        <dbReference type="PROSITE" id="PS51186"/>
    </source>
</evidence>
<organism evidence="3 4">
    <name type="scientific">Microlunatus kandeliicorticis</name>
    <dbReference type="NCBI Taxonomy" id="1759536"/>
    <lineage>
        <taxon>Bacteria</taxon>
        <taxon>Bacillati</taxon>
        <taxon>Actinomycetota</taxon>
        <taxon>Actinomycetes</taxon>
        <taxon>Propionibacteriales</taxon>
        <taxon>Propionibacteriaceae</taxon>
        <taxon>Microlunatus</taxon>
    </lineage>
</organism>
<gene>
    <name evidence="3" type="ORF">FHX74_001170</name>
</gene>
<dbReference type="CDD" id="cd04301">
    <property type="entry name" value="NAT_SF"/>
    <property type="match status" value="1"/>
</dbReference>
<dbReference type="EMBL" id="JACGWT010000002">
    <property type="protein sequence ID" value="MBA8793565.1"/>
    <property type="molecule type" value="Genomic_DNA"/>
</dbReference>
<sequence>MLIRPRTGADVAACAEIFTRTQALDGYPRYVEHADASFVTSPAELGAWVAVDEGVAAGARDKAPGAGPAGPAADRVLGHVALHHAEGDPCFRPAHATTGLPADALAVLARLAVDPETRGRGVGAALVAHVEQVARALGRRLVLDVTTDALGAQRLYERSGWQRIGRTIIPVADLGDLDAYVYLAPER</sequence>
<keyword evidence="3" id="KW-0689">Ribosomal protein</keyword>
<comment type="caution">
    <text evidence="3">The sequence shown here is derived from an EMBL/GenBank/DDBJ whole genome shotgun (WGS) entry which is preliminary data.</text>
</comment>
<feature type="domain" description="N-acetyltransferase" evidence="2">
    <location>
        <begin position="1"/>
        <end position="187"/>
    </location>
</feature>
<protein>
    <submittedName>
        <fullName evidence="3">Ribosomal protein S18 acetylase RimI-like enzyme</fullName>
    </submittedName>
</protein>
<keyword evidence="4" id="KW-1185">Reference proteome</keyword>
<name>A0A7W3IQV8_9ACTN</name>
<dbReference type="InterPro" id="IPR050769">
    <property type="entry name" value="NAT_camello-type"/>
</dbReference>
<dbReference type="Proteomes" id="UP000523079">
    <property type="component" value="Unassembled WGS sequence"/>
</dbReference>
<dbReference type="GO" id="GO:0008080">
    <property type="term" value="F:N-acetyltransferase activity"/>
    <property type="evidence" value="ECO:0007669"/>
    <property type="project" value="InterPro"/>
</dbReference>
<proteinExistence type="predicted"/>
<evidence type="ECO:0000256" key="1">
    <source>
        <dbReference type="ARBA" id="ARBA00022679"/>
    </source>
</evidence>